<dbReference type="InterPro" id="IPR015425">
    <property type="entry name" value="FH2_Formin"/>
</dbReference>
<sequence>MAQTCDPGPEPPKDLAPKAFQWAGIQGNRFATSIFAKLLEDKATSDGDAMTATKSLKRVKLNLNALEVNFFTKKKVDTAKEAKPSAKKKTVATCLDSKRSQAVEIFLNGAGVKLDQVKACLVELDEKAVAIENLQRILEFYPNAEEVPLLKEFQQERTTRQSCRGAAERSS</sequence>
<organism evidence="2 3">
    <name type="scientific">Prorocentrum cordatum</name>
    <dbReference type="NCBI Taxonomy" id="2364126"/>
    <lineage>
        <taxon>Eukaryota</taxon>
        <taxon>Sar</taxon>
        <taxon>Alveolata</taxon>
        <taxon>Dinophyceae</taxon>
        <taxon>Prorocentrales</taxon>
        <taxon>Prorocentraceae</taxon>
        <taxon>Prorocentrum</taxon>
    </lineage>
</organism>
<dbReference type="InterPro" id="IPR042201">
    <property type="entry name" value="FH2_Formin_sf"/>
</dbReference>
<name>A0ABN9T5T4_9DINO</name>
<dbReference type="PROSITE" id="PS51444">
    <property type="entry name" value="FH2"/>
    <property type="match status" value="1"/>
</dbReference>
<comment type="caution">
    <text evidence="2">The sequence shown here is derived from an EMBL/GenBank/DDBJ whole genome shotgun (WGS) entry which is preliminary data.</text>
</comment>
<dbReference type="PANTHER" id="PTHR45725:SF1">
    <property type="entry name" value="DISHEVELLED ASSOCIATED ACTIVATOR OF MORPHOGENESIS, ISOFORM D"/>
    <property type="match status" value="1"/>
</dbReference>
<evidence type="ECO:0000313" key="3">
    <source>
        <dbReference type="Proteomes" id="UP001189429"/>
    </source>
</evidence>
<accession>A0ABN9T5T4</accession>
<dbReference type="PANTHER" id="PTHR45725">
    <property type="entry name" value="FORMIN HOMOLOGY 2 FAMILY MEMBER"/>
    <property type="match status" value="1"/>
</dbReference>
<evidence type="ECO:0000313" key="2">
    <source>
        <dbReference type="EMBL" id="CAK0840344.1"/>
    </source>
</evidence>
<dbReference type="Pfam" id="PF02181">
    <property type="entry name" value="FH2"/>
    <property type="match status" value="1"/>
</dbReference>
<dbReference type="Proteomes" id="UP001189429">
    <property type="component" value="Unassembled WGS sequence"/>
</dbReference>
<evidence type="ECO:0000259" key="1">
    <source>
        <dbReference type="PROSITE" id="PS51444"/>
    </source>
</evidence>
<dbReference type="Gene3D" id="1.20.58.2220">
    <property type="entry name" value="Formin, FH2 domain"/>
    <property type="match status" value="1"/>
</dbReference>
<reference evidence="2" key="1">
    <citation type="submission" date="2023-10" db="EMBL/GenBank/DDBJ databases">
        <authorList>
            <person name="Chen Y."/>
            <person name="Shah S."/>
            <person name="Dougan E. K."/>
            <person name="Thang M."/>
            <person name="Chan C."/>
        </authorList>
    </citation>
    <scope>NUCLEOTIDE SEQUENCE [LARGE SCALE GENOMIC DNA]</scope>
</reference>
<dbReference type="SUPFAM" id="SSF101447">
    <property type="entry name" value="Formin homology 2 domain (FH2 domain)"/>
    <property type="match status" value="1"/>
</dbReference>
<protein>
    <recommendedName>
        <fullName evidence="1">FH2 domain-containing protein</fullName>
    </recommendedName>
</protein>
<keyword evidence="3" id="KW-1185">Reference proteome</keyword>
<dbReference type="InterPro" id="IPR051425">
    <property type="entry name" value="Formin_Homology"/>
</dbReference>
<feature type="domain" description="FH2" evidence="1">
    <location>
        <begin position="7"/>
        <end position="171"/>
    </location>
</feature>
<dbReference type="EMBL" id="CAUYUJ010014371">
    <property type="protein sequence ID" value="CAK0840344.1"/>
    <property type="molecule type" value="Genomic_DNA"/>
</dbReference>
<proteinExistence type="predicted"/>
<gene>
    <name evidence="2" type="ORF">PCOR1329_LOCUS35807</name>
</gene>